<evidence type="ECO:0000313" key="1">
    <source>
        <dbReference type="EMBL" id="KAF3546943.1"/>
    </source>
</evidence>
<evidence type="ECO:0000313" key="2">
    <source>
        <dbReference type="Proteomes" id="UP000266723"/>
    </source>
</evidence>
<gene>
    <name evidence="1" type="ORF">DY000_02008061</name>
</gene>
<name>A0ABQ7C6M1_BRACR</name>
<reference evidence="1 2" key="1">
    <citation type="journal article" date="2020" name="BMC Genomics">
        <title>Intraspecific diversification of the crop wild relative Brassica cretica Lam. using demographic model selection.</title>
        <authorList>
            <person name="Kioukis A."/>
            <person name="Michalopoulou V.A."/>
            <person name="Briers L."/>
            <person name="Pirintsos S."/>
            <person name="Studholme D.J."/>
            <person name="Pavlidis P."/>
            <person name="Sarris P.F."/>
        </authorList>
    </citation>
    <scope>NUCLEOTIDE SEQUENCE [LARGE SCALE GENOMIC DNA]</scope>
    <source>
        <strain evidence="2">cv. PFS-1207/04</strain>
    </source>
</reference>
<protein>
    <submittedName>
        <fullName evidence="1">Uncharacterized protein</fullName>
    </submittedName>
</protein>
<dbReference type="Proteomes" id="UP000266723">
    <property type="component" value="Unassembled WGS sequence"/>
</dbReference>
<proteinExistence type="predicted"/>
<organism evidence="1 2">
    <name type="scientific">Brassica cretica</name>
    <name type="common">Mustard</name>
    <dbReference type="NCBI Taxonomy" id="69181"/>
    <lineage>
        <taxon>Eukaryota</taxon>
        <taxon>Viridiplantae</taxon>
        <taxon>Streptophyta</taxon>
        <taxon>Embryophyta</taxon>
        <taxon>Tracheophyta</taxon>
        <taxon>Spermatophyta</taxon>
        <taxon>Magnoliopsida</taxon>
        <taxon>eudicotyledons</taxon>
        <taxon>Gunneridae</taxon>
        <taxon>Pentapetalae</taxon>
        <taxon>rosids</taxon>
        <taxon>malvids</taxon>
        <taxon>Brassicales</taxon>
        <taxon>Brassicaceae</taxon>
        <taxon>Brassiceae</taxon>
        <taxon>Brassica</taxon>
    </lineage>
</organism>
<comment type="caution">
    <text evidence="1">The sequence shown here is derived from an EMBL/GenBank/DDBJ whole genome shotgun (WGS) entry which is preliminary data.</text>
</comment>
<keyword evidence="2" id="KW-1185">Reference proteome</keyword>
<dbReference type="EMBL" id="QGKV02000832">
    <property type="protein sequence ID" value="KAF3546943.1"/>
    <property type="molecule type" value="Genomic_DNA"/>
</dbReference>
<accession>A0ABQ7C6M1</accession>
<sequence length="165" mass="18578">MQKVETGGGPVRWISKFDQSFLVHLHLIQAHKLTFRLEPSIFELLQQLDVSNDLVKMKLRHGLLLFLLPLLLWSLQNASVIFRKSEASSPRGLVNVPITTSFQIRITRCNGSHLMCRVTKIWLSSSSFATFSSQDSFLFSARADSSSRLSSLIVIFPASTSSLLR</sequence>